<organism evidence="7 8">
    <name type="scientific">Cetraspora pellucida</name>
    <dbReference type="NCBI Taxonomy" id="1433469"/>
    <lineage>
        <taxon>Eukaryota</taxon>
        <taxon>Fungi</taxon>
        <taxon>Fungi incertae sedis</taxon>
        <taxon>Mucoromycota</taxon>
        <taxon>Glomeromycotina</taxon>
        <taxon>Glomeromycetes</taxon>
        <taxon>Diversisporales</taxon>
        <taxon>Gigasporaceae</taxon>
        <taxon>Cetraspora</taxon>
    </lineage>
</organism>
<comment type="caution">
    <text evidence="7">The sequence shown here is derived from an EMBL/GenBank/DDBJ whole genome shotgun (WGS) entry which is preliminary data.</text>
</comment>
<dbReference type="Proteomes" id="UP000789759">
    <property type="component" value="Unassembled WGS sequence"/>
</dbReference>
<accession>A0A9N9GN44</accession>
<feature type="compositionally biased region" description="Polar residues" evidence="6">
    <location>
        <begin position="13"/>
        <end position="33"/>
    </location>
</feature>
<dbReference type="PANTHER" id="PTHR46481:SF10">
    <property type="entry name" value="ZINC FINGER BED DOMAIN-CONTAINING PROTEIN 39"/>
    <property type="match status" value="1"/>
</dbReference>
<evidence type="ECO:0000313" key="8">
    <source>
        <dbReference type="Proteomes" id="UP000789759"/>
    </source>
</evidence>
<dbReference type="InterPro" id="IPR052035">
    <property type="entry name" value="ZnF_BED_domain_contain"/>
</dbReference>
<keyword evidence="3" id="KW-0863">Zinc-finger</keyword>
<keyword evidence="5" id="KW-0539">Nucleus</keyword>
<dbReference type="PANTHER" id="PTHR46481">
    <property type="entry name" value="ZINC FINGER BED DOMAIN-CONTAINING PROTEIN 4"/>
    <property type="match status" value="1"/>
</dbReference>
<evidence type="ECO:0000256" key="4">
    <source>
        <dbReference type="ARBA" id="ARBA00022833"/>
    </source>
</evidence>
<evidence type="ECO:0000256" key="3">
    <source>
        <dbReference type="ARBA" id="ARBA00022771"/>
    </source>
</evidence>
<evidence type="ECO:0000256" key="5">
    <source>
        <dbReference type="ARBA" id="ARBA00023242"/>
    </source>
</evidence>
<keyword evidence="8" id="KW-1185">Reference proteome</keyword>
<protein>
    <submittedName>
        <fullName evidence="7">15032_t:CDS:1</fullName>
    </submittedName>
</protein>
<dbReference type="EMBL" id="CAJVQA010005122">
    <property type="protein sequence ID" value="CAG8613710.1"/>
    <property type="molecule type" value="Genomic_DNA"/>
</dbReference>
<name>A0A9N9GN44_9GLOM</name>
<feature type="region of interest" description="Disordered" evidence="6">
    <location>
        <begin position="13"/>
        <end position="39"/>
    </location>
</feature>
<keyword evidence="4" id="KW-0862">Zinc</keyword>
<proteinExistence type="predicted"/>
<evidence type="ECO:0000256" key="6">
    <source>
        <dbReference type="SAM" id="MobiDB-lite"/>
    </source>
</evidence>
<dbReference type="GO" id="GO:0008270">
    <property type="term" value="F:zinc ion binding"/>
    <property type="evidence" value="ECO:0007669"/>
    <property type="project" value="UniProtKB-KW"/>
</dbReference>
<evidence type="ECO:0000256" key="2">
    <source>
        <dbReference type="ARBA" id="ARBA00022723"/>
    </source>
</evidence>
<comment type="subcellular location">
    <subcellularLocation>
        <location evidence="1">Nucleus</location>
    </subcellularLocation>
</comment>
<gene>
    <name evidence="7" type="ORF">CPELLU_LOCUS7578</name>
</gene>
<dbReference type="OrthoDB" id="2418406at2759"/>
<evidence type="ECO:0000256" key="1">
    <source>
        <dbReference type="ARBA" id="ARBA00004123"/>
    </source>
</evidence>
<dbReference type="AlphaFoldDB" id="A0A9N9GN44"/>
<sequence>MAGYKRNQEIFQTSNSNDNENNLVATSSSGAQQTKRKRTENNDKESICWKYFEPFKVPKENGTVTKCTIPGCTTSYIWCGSTSNHVGHLKTKHGIMKSSTSLTALTPLKPITSTISFNNPELEINIPLIKFIISSGAPFSIVDNLKSAGFVNPDIELSTSNIIEGQINKAYNRLFLQLKSKAQQEKSIMLSICEIQPDDRIGESYVVITCNWLTKDFEFHKILFFAKKWFSNIDQKDYYKDIIEALLKLEFANLKFYNDDGNDFFELLHDCKYANFLRNLTRLRNCPDNLNYLIEKSLSKWAIKNGNTQGMFEITKAIKNATTNLCGVISFLKSNIDLIQKEIQNMQITFDYSTIMDIQNAKKISCNCIYHKIEFLSLIENPFIQLVNNYDNYKDANIRKEGKYFKELMLDSLPFGIFSKLLQVLKPLEHITCSYRVISTKEYNDLLDRISINANNMLKELQFSKDLEHEILKSFLIFSCYEENYLFIKRLASFLDPRSKPDEISPVNLSMIKEFTLKKCQTFYLDNIFSDNLDKSMQAANEELKCYINRPQLLLDSDINPYEWWQGSKQMLPGLAALAREYLPTQTMYEDDPVKNLDKLIKTHEPTQGADIGVEISISILEVHNFSDI</sequence>
<keyword evidence="2" id="KW-0479">Metal-binding</keyword>
<evidence type="ECO:0000313" key="7">
    <source>
        <dbReference type="EMBL" id="CAG8613710.1"/>
    </source>
</evidence>
<dbReference type="GO" id="GO:0005634">
    <property type="term" value="C:nucleus"/>
    <property type="evidence" value="ECO:0007669"/>
    <property type="project" value="UniProtKB-SubCell"/>
</dbReference>
<reference evidence="7" key="1">
    <citation type="submission" date="2021-06" db="EMBL/GenBank/DDBJ databases">
        <authorList>
            <person name="Kallberg Y."/>
            <person name="Tangrot J."/>
            <person name="Rosling A."/>
        </authorList>
    </citation>
    <scope>NUCLEOTIDE SEQUENCE</scope>
    <source>
        <strain evidence="7">FL966</strain>
    </source>
</reference>